<accession>A0AA46NSE7</accession>
<geneLocation type="plasmid" evidence="1 2">
    <name>pRIVM_C010761_3</name>
</geneLocation>
<sequence length="79" mass="8858">MINRNKVTGEISFGCIMCDESEDICSDCSKELGSYDMGYSAGNNGHESNATYYDDNLREIYEEGYVRGRNARAEHGESK</sequence>
<reference evidence="1" key="1">
    <citation type="journal article" date="2022" name="J Glob Antimicrob Resist">
        <title>Comparative analysis of IMP-4- and OXA-58-containing plasmids of three carbapenemase-producing Acinetobacter ursingii strains in the Netherlands.</title>
        <authorList>
            <person name="Hendrickx A.P.A."/>
            <person name="Schade R.P."/>
            <person name="Landman F."/>
            <person name="Bosch T."/>
            <person name="Schouls L.M."/>
            <person name="van Dijk K."/>
        </authorList>
    </citation>
    <scope>NUCLEOTIDE SEQUENCE</scope>
    <source>
        <strain evidence="1">RIVM_C010761</strain>
    </source>
</reference>
<name>A0AA46NSE7_9GAMM</name>
<proteinExistence type="predicted"/>
<dbReference type="AlphaFoldDB" id="A0AA46NSE7"/>
<dbReference type="EMBL" id="CP089047">
    <property type="protein sequence ID" value="UYF77402.1"/>
    <property type="molecule type" value="Genomic_DNA"/>
</dbReference>
<evidence type="ECO:0000313" key="1">
    <source>
        <dbReference type="EMBL" id="UYF77402.1"/>
    </source>
</evidence>
<dbReference type="Proteomes" id="UP001164081">
    <property type="component" value="Plasmid pRIVM_C010761_3"/>
</dbReference>
<evidence type="ECO:0000313" key="2">
    <source>
        <dbReference type="Proteomes" id="UP001164081"/>
    </source>
</evidence>
<dbReference type="RefSeq" id="WP_263503953.1">
    <property type="nucleotide sequence ID" value="NZ_CP089047.1"/>
</dbReference>
<organism evidence="1 2">
    <name type="scientific">Acinetobacter ursingii</name>
    <dbReference type="NCBI Taxonomy" id="108980"/>
    <lineage>
        <taxon>Bacteria</taxon>
        <taxon>Pseudomonadati</taxon>
        <taxon>Pseudomonadota</taxon>
        <taxon>Gammaproteobacteria</taxon>
        <taxon>Moraxellales</taxon>
        <taxon>Moraxellaceae</taxon>
        <taxon>Acinetobacter</taxon>
    </lineage>
</organism>
<gene>
    <name evidence="1" type="ORF">LSO58_18375</name>
</gene>
<keyword evidence="1" id="KW-0614">Plasmid</keyword>
<protein>
    <submittedName>
        <fullName evidence="1">Uncharacterized protein</fullName>
    </submittedName>
</protein>